<dbReference type="Proteomes" id="UP000215215">
    <property type="component" value="Unassembled WGS sequence"/>
</dbReference>
<feature type="domain" description="PhoU" evidence="1">
    <location>
        <begin position="36"/>
        <end position="118"/>
    </location>
</feature>
<gene>
    <name evidence="2" type="ORF">CH333_00805</name>
</gene>
<proteinExistence type="predicted"/>
<dbReference type="SUPFAM" id="SSF109755">
    <property type="entry name" value="PhoU-like"/>
    <property type="match status" value="1"/>
</dbReference>
<dbReference type="Pfam" id="PF01895">
    <property type="entry name" value="PhoU"/>
    <property type="match status" value="2"/>
</dbReference>
<protein>
    <recommendedName>
        <fullName evidence="1">PhoU domain-containing protein</fullName>
    </recommendedName>
</protein>
<comment type="caution">
    <text evidence="2">The sequence shown here is derived from an EMBL/GenBank/DDBJ whole genome shotgun (WGS) entry which is preliminary data.</text>
</comment>
<dbReference type="PANTHER" id="PTHR42930">
    <property type="entry name" value="PHOSPHATE-SPECIFIC TRANSPORT SYSTEM ACCESSORY PROTEIN PHOU"/>
    <property type="match status" value="1"/>
</dbReference>
<dbReference type="InterPro" id="IPR026022">
    <property type="entry name" value="PhoU_dom"/>
</dbReference>
<dbReference type="EMBL" id="NOZQ01000014">
    <property type="protein sequence ID" value="OYD17490.1"/>
    <property type="molecule type" value="Genomic_DNA"/>
</dbReference>
<evidence type="ECO:0000313" key="2">
    <source>
        <dbReference type="EMBL" id="OYD17490.1"/>
    </source>
</evidence>
<sequence length="229" mass="26136">MAFAIPLALSGGSMFKDLFIWWEEDILLKGALEGVKDMIEITKEMFDFATASFFGEVEVKHDIYEMDKSVNVLEVEIRKKVYEHLSMNPKQDITSSLVLTTIVIDIERIGDYSKNIYELSLIYTPESGTRCYEEAKRLSQHVNAFLSQIGKAVENGDVESARKLMEEKNWICKKCEGIIKEIVIDEAIKVRAAVVYSLMFRYLKRASAHIGNIASSIVNPFYRIGFKPE</sequence>
<evidence type="ECO:0000259" key="1">
    <source>
        <dbReference type="Pfam" id="PF01895"/>
    </source>
</evidence>
<dbReference type="GO" id="GO:0045936">
    <property type="term" value="P:negative regulation of phosphate metabolic process"/>
    <property type="evidence" value="ECO:0007669"/>
    <property type="project" value="InterPro"/>
</dbReference>
<dbReference type="InterPro" id="IPR038078">
    <property type="entry name" value="PhoU-like_sf"/>
</dbReference>
<dbReference type="PANTHER" id="PTHR42930:SF3">
    <property type="entry name" value="PHOSPHATE-SPECIFIC TRANSPORT SYSTEM ACCESSORY PROTEIN PHOU"/>
    <property type="match status" value="1"/>
</dbReference>
<dbReference type="InterPro" id="IPR028366">
    <property type="entry name" value="PhoU"/>
</dbReference>
<reference evidence="2 3" key="1">
    <citation type="submission" date="2017-07" db="EMBL/GenBank/DDBJ databases">
        <title>Recovery of genomes from metagenomes via a dereplication, aggregation, and scoring strategy.</title>
        <authorList>
            <person name="Sieber C.M."/>
            <person name="Probst A.J."/>
            <person name="Sharrar A."/>
            <person name="Thomas B.C."/>
            <person name="Hess M."/>
            <person name="Tringe S.G."/>
            <person name="Banfield J.F."/>
        </authorList>
    </citation>
    <scope>NUCLEOTIDE SEQUENCE [LARGE SCALE GENOMIC DNA]</scope>
    <source>
        <strain evidence="2">JGI_Cruoil_03_44_89</strain>
    </source>
</reference>
<accession>A0A235BYQ8</accession>
<organism evidence="2 3">
    <name type="scientific">candidate division WOR-3 bacterium JGI_Cruoil_03_44_89</name>
    <dbReference type="NCBI Taxonomy" id="1973748"/>
    <lineage>
        <taxon>Bacteria</taxon>
        <taxon>Bacteria division WOR-3</taxon>
    </lineage>
</organism>
<feature type="domain" description="PhoU" evidence="1">
    <location>
        <begin position="136"/>
        <end position="216"/>
    </location>
</feature>
<name>A0A235BYQ8_UNCW3</name>
<evidence type="ECO:0000313" key="3">
    <source>
        <dbReference type="Proteomes" id="UP000215215"/>
    </source>
</evidence>
<dbReference type="GO" id="GO:0030643">
    <property type="term" value="P:intracellular phosphate ion homeostasis"/>
    <property type="evidence" value="ECO:0007669"/>
    <property type="project" value="InterPro"/>
</dbReference>
<dbReference type="Gene3D" id="1.20.58.220">
    <property type="entry name" value="Phosphate transport system protein phou homolog 2, domain 2"/>
    <property type="match status" value="1"/>
</dbReference>
<dbReference type="AlphaFoldDB" id="A0A235BYQ8"/>